<evidence type="ECO:0000313" key="4">
    <source>
        <dbReference type="EMBL" id="KAB2362645.1"/>
    </source>
</evidence>
<dbReference type="Proteomes" id="UP000483004">
    <property type="component" value="Unassembled WGS sequence"/>
</dbReference>
<comment type="caution">
    <text evidence="4">The sequence shown here is derived from an EMBL/GenBank/DDBJ whole genome shotgun (WGS) entry which is preliminary data.</text>
</comment>
<feature type="region of interest" description="Disordered" evidence="3">
    <location>
        <begin position="189"/>
        <end position="211"/>
    </location>
</feature>
<dbReference type="PRINTS" id="PR00081">
    <property type="entry name" value="GDHRDH"/>
</dbReference>
<dbReference type="InterPro" id="IPR002347">
    <property type="entry name" value="SDR_fam"/>
</dbReference>
<dbReference type="Gene3D" id="3.40.50.720">
    <property type="entry name" value="NAD(P)-binding Rossmann-like Domain"/>
    <property type="match status" value="1"/>
</dbReference>
<dbReference type="PANTHER" id="PTHR43477:SF1">
    <property type="entry name" value="DIHYDROANTICAPSIN 7-DEHYDROGENASE"/>
    <property type="match status" value="1"/>
</dbReference>
<evidence type="ECO:0000256" key="1">
    <source>
        <dbReference type="ARBA" id="ARBA00006484"/>
    </source>
</evidence>
<dbReference type="SUPFAM" id="SSF51735">
    <property type="entry name" value="NAD(P)-binding Rossmann-fold domains"/>
    <property type="match status" value="1"/>
</dbReference>
<gene>
    <name evidence="4" type="ORF">F9B16_45295</name>
</gene>
<evidence type="ECO:0000256" key="2">
    <source>
        <dbReference type="ARBA" id="ARBA00023002"/>
    </source>
</evidence>
<dbReference type="AlphaFoldDB" id="A0A6L3VDI4"/>
<dbReference type="RefSeq" id="WP_151546458.1">
    <property type="nucleotide sequence ID" value="NZ_WBMR01000281.1"/>
</dbReference>
<organism evidence="4 5">
    <name type="scientific">Actinomadura montaniterrae</name>
    <dbReference type="NCBI Taxonomy" id="1803903"/>
    <lineage>
        <taxon>Bacteria</taxon>
        <taxon>Bacillati</taxon>
        <taxon>Actinomycetota</taxon>
        <taxon>Actinomycetes</taxon>
        <taxon>Streptosporangiales</taxon>
        <taxon>Thermomonosporaceae</taxon>
        <taxon>Actinomadura</taxon>
    </lineage>
</organism>
<dbReference type="GO" id="GO:0016491">
    <property type="term" value="F:oxidoreductase activity"/>
    <property type="evidence" value="ECO:0007669"/>
    <property type="project" value="UniProtKB-KW"/>
</dbReference>
<keyword evidence="2" id="KW-0560">Oxidoreductase</keyword>
<dbReference type="InterPro" id="IPR036291">
    <property type="entry name" value="NAD(P)-bd_dom_sf"/>
</dbReference>
<dbReference type="EMBL" id="WBMR01000281">
    <property type="protein sequence ID" value="KAB2362645.1"/>
    <property type="molecule type" value="Genomic_DNA"/>
</dbReference>
<dbReference type="PANTHER" id="PTHR43477">
    <property type="entry name" value="DIHYDROANTICAPSIN 7-DEHYDROGENASE"/>
    <property type="match status" value="1"/>
</dbReference>
<sequence length="211" mass="21488">MRRTALVAGAARGIGALAARRLAAAAWDVVAVDTDEVGLAATALRSSNTHVRAFDITDPKDVAGVLGVTGAVHRLVIAPPLTAPEPSLDEVMRHAFLGPAGLVHAALPGMLERGAGEVIVISPSGASPATAAAAAAARAFVEALAAEQRGRGVAFRCASPHAGVPDRLVLDEIDRSLARPGEVYVAPGGAPGPLRLALRRPRRARASAPPR</sequence>
<dbReference type="Pfam" id="PF00106">
    <property type="entry name" value="adh_short"/>
    <property type="match status" value="1"/>
</dbReference>
<evidence type="ECO:0000313" key="5">
    <source>
        <dbReference type="Proteomes" id="UP000483004"/>
    </source>
</evidence>
<accession>A0A6L3VDI4</accession>
<evidence type="ECO:0000256" key="3">
    <source>
        <dbReference type="SAM" id="MobiDB-lite"/>
    </source>
</evidence>
<comment type="similarity">
    <text evidence="1">Belongs to the short-chain dehydrogenases/reductases (SDR) family.</text>
</comment>
<protein>
    <submittedName>
        <fullName evidence="4">SDR family NAD(P)-dependent oxidoreductase</fullName>
    </submittedName>
</protein>
<proteinExistence type="inferred from homology"/>
<dbReference type="InterPro" id="IPR051122">
    <property type="entry name" value="SDR_DHRS6-like"/>
</dbReference>
<reference evidence="4 5" key="1">
    <citation type="submission" date="2019-09" db="EMBL/GenBank/DDBJ databases">
        <title>Actinomadura physcomitrii sp. nov., a novel actinomycete isolated from moss [Physcomitrium sphaericum (Ludw) Fuernr].</title>
        <authorList>
            <person name="Liu C."/>
            <person name="Zhuang X."/>
        </authorList>
    </citation>
    <scope>NUCLEOTIDE SEQUENCE [LARGE SCALE GENOMIC DNA]</scope>
    <source>
        <strain evidence="4 5">CYP1-1B</strain>
    </source>
</reference>
<dbReference type="OrthoDB" id="7064009at2"/>
<name>A0A6L3VDI4_9ACTN</name>
<keyword evidence="5" id="KW-1185">Reference proteome</keyword>